<evidence type="ECO:0000256" key="1">
    <source>
        <dbReference type="SAM" id="MobiDB-lite"/>
    </source>
</evidence>
<evidence type="ECO:0000313" key="5">
    <source>
        <dbReference type="Proteomes" id="UP001186944"/>
    </source>
</evidence>
<name>A0AA89C088_PINIB</name>
<gene>
    <name evidence="4" type="ORF">FSP39_008501</name>
</gene>
<feature type="domain" description="DHX34-like C2H2-type zinc finger" evidence="3">
    <location>
        <begin position="515"/>
        <end position="538"/>
    </location>
</feature>
<evidence type="ECO:0000259" key="3">
    <source>
        <dbReference type="Pfam" id="PF24485"/>
    </source>
</evidence>
<sequence length="541" mass="63532">MCDQCFIFYIQAYRKPLESDHGDPFTLLNAFDEWIQVKAEGQGTKKWCRKRALEEQRFYEMVKLKNQFKDLLKVVTWYRSPKGSHLDYNLLNTNDDDSKKYLTSDERRKRHGERKRLTELKREKDRESKKRKVLKLEGDDFMISDDEEDDKDRDIRDLEFRLSHDLDKLQSNSNKNRSFTLRDINLLKIILCSGLYPQVATADQCNNYKRDSEQAFHTKSKPFLLLHPTSVFMCKPEVLMPPEIKDPPRCPSDLQGKLSKKHQLLAYLFLLETTKPYLMNVMRVPALQTITLFSNSIDTNADCTRLVCDGWLELRFADEESASQVISSIIHLRATWQNLLKLRLQDVFRSLDDDRRVNPRARKLEKVLASKLTEFLSSDVMYAVRRVYSAELWNMYKGPGSGIVEMESIKSLIKTPEETEAKEHPVKGGIQINDYMVYDCLLDDSSAAVWGEYTSHMQRHWQCPRCKQSLIVTVQERLLHESQCQDKNFQATKEEEAQEMEEEKSAQLNPLRKHYHCDKCDKDFKFTSTEILKHRKSHVDS</sequence>
<dbReference type="InterPro" id="IPR056382">
    <property type="entry name" value="DHX34_Znf-C2H2"/>
</dbReference>
<feature type="region of interest" description="Disordered" evidence="1">
    <location>
        <begin position="101"/>
        <end position="123"/>
    </location>
</feature>
<evidence type="ECO:0000259" key="2">
    <source>
        <dbReference type="Pfam" id="PF07717"/>
    </source>
</evidence>
<proteinExistence type="predicted"/>
<reference evidence="4" key="1">
    <citation type="submission" date="2019-08" db="EMBL/GenBank/DDBJ databases">
        <title>The improved chromosome-level genome for the pearl oyster Pinctada fucata martensii using PacBio sequencing and Hi-C.</title>
        <authorList>
            <person name="Zheng Z."/>
        </authorList>
    </citation>
    <scope>NUCLEOTIDE SEQUENCE</scope>
    <source>
        <strain evidence="4">ZZ-2019</strain>
        <tissue evidence="4">Adductor muscle</tissue>
    </source>
</reference>
<dbReference type="Proteomes" id="UP001186944">
    <property type="component" value="Unassembled WGS sequence"/>
</dbReference>
<evidence type="ECO:0008006" key="6">
    <source>
        <dbReference type="Google" id="ProtNLM"/>
    </source>
</evidence>
<dbReference type="EMBL" id="VSWD01000007">
    <property type="protein sequence ID" value="KAK3097302.1"/>
    <property type="molecule type" value="Genomic_DNA"/>
</dbReference>
<keyword evidence="5" id="KW-1185">Reference proteome</keyword>
<dbReference type="AlphaFoldDB" id="A0AA89C088"/>
<evidence type="ECO:0000313" key="4">
    <source>
        <dbReference type="EMBL" id="KAK3097302.1"/>
    </source>
</evidence>
<feature type="domain" description="DEAD-box helicase OB fold" evidence="2">
    <location>
        <begin position="187"/>
        <end position="294"/>
    </location>
</feature>
<dbReference type="Pfam" id="PF24485">
    <property type="entry name" value="zf-C2H2_DHX34"/>
    <property type="match status" value="1"/>
</dbReference>
<dbReference type="Pfam" id="PF07717">
    <property type="entry name" value="OB_NTP_bind"/>
    <property type="match status" value="1"/>
</dbReference>
<organism evidence="4 5">
    <name type="scientific">Pinctada imbricata</name>
    <name type="common">Atlantic pearl-oyster</name>
    <name type="synonym">Pinctada martensii</name>
    <dbReference type="NCBI Taxonomy" id="66713"/>
    <lineage>
        <taxon>Eukaryota</taxon>
        <taxon>Metazoa</taxon>
        <taxon>Spiralia</taxon>
        <taxon>Lophotrochozoa</taxon>
        <taxon>Mollusca</taxon>
        <taxon>Bivalvia</taxon>
        <taxon>Autobranchia</taxon>
        <taxon>Pteriomorphia</taxon>
        <taxon>Pterioida</taxon>
        <taxon>Pterioidea</taxon>
        <taxon>Pteriidae</taxon>
        <taxon>Pinctada</taxon>
    </lineage>
</organism>
<accession>A0AA89C088</accession>
<comment type="caution">
    <text evidence="4">The sequence shown here is derived from an EMBL/GenBank/DDBJ whole genome shotgun (WGS) entry which is preliminary data.</text>
</comment>
<protein>
    <recommendedName>
        <fullName evidence="6">ATP-dependent RNA helicase DHX34</fullName>
    </recommendedName>
</protein>
<dbReference type="InterPro" id="IPR011709">
    <property type="entry name" value="DEAD-box_helicase_OB_fold"/>
</dbReference>